<dbReference type="Gene3D" id="3.40.50.2300">
    <property type="match status" value="1"/>
</dbReference>
<dbReference type="EMBL" id="JPRL01000001">
    <property type="protein sequence ID" value="KFF06092.1"/>
    <property type="molecule type" value="Genomic_DNA"/>
</dbReference>
<keyword evidence="4" id="KW-1185">Reference proteome</keyword>
<dbReference type="OrthoDB" id="7631574at2"/>
<dbReference type="PANTHER" id="PTHR44520:SF2">
    <property type="entry name" value="RESPONSE REGULATOR RCP1"/>
    <property type="match status" value="1"/>
</dbReference>
<dbReference type="SUPFAM" id="SSF52172">
    <property type="entry name" value="CheY-like"/>
    <property type="match status" value="1"/>
</dbReference>
<dbReference type="RefSeq" id="WP_035684196.1">
    <property type="nucleotide sequence ID" value="NZ_JPRL01000001.1"/>
</dbReference>
<dbReference type="GO" id="GO:0000160">
    <property type="term" value="P:phosphorelay signal transduction system"/>
    <property type="evidence" value="ECO:0007669"/>
    <property type="project" value="InterPro"/>
</dbReference>
<feature type="domain" description="Response regulatory" evidence="2">
    <location>
        <begin position="7"/>
        <end position="128"/>
    </location>
</feature>
<dbReference type="STRING" id="362418.IW19_11385"/>
<accession>A0A085ZNS8</accession>
<dbReference type="eggNOG" id="COG0745">
    <property type="taxonomic scope" value="Bacteria"/>
</dbReference>
<dbReference type="Proteomes" id="UP000028715">
    <property type="component" value="Unassembled WGS sequence"/>
</dbReference>
<evidence type="ECO:0000313" key="4">
    <source>
        <dbReference type="Proteomes" id="UP000028715"/>
    </source>
</evidence>
<dbReference type="PANTHER" id="PTHR44520">
    <property type="entry name" value="RESPONSE REGULATOR RCP1-RELATED"/>
    <property type="match status" value="1"/>
</dbReference>
<dbReference type="InterPro" id="IPR052893">
    <property type="entry name" value="TCS_response_regulator"/>
</dbReference>
<dbReference type="InterPro" id="IPR011006">
    <property type="entry name" value="CheY-like_superfamily"/>
</dbReference>
<evidence type="ECO:0000259" key="2">
    <source>
        <dbReference type="PROSITE" id="PS50110"/>
    </source>
</evidence>
<proteinExistence type="predicted"/>
<feature type="modified residue" description="4-aspartylphosphate" evidence="1">
    <location>
        <position position="61"/>
    </location>
</feature>
<evidence type="ECO:0000313" key="3">
    <source>
        <dbReference type="EMBL" id="KFF06092.1"/>
    </source>
</evidence>
<name>A0A085ZNS8_9FLAO</name>
<dbReference type="InterPro" id="IPR001789">
    <property type="entry name" value="Sig_transdc_resp-reg_receiver"/>
</dbReference>
<dbReference type="Pfam" id="PF00072">
    <property type="entry name" value="Response_reg"/>
    <property type="match status" value="1"/>
</dbReference>
<dbReference type="PROSITE" id="PS50110">
    <property type="entry name" value="RESPONSE_REGULATORY"/>
    <property type="match status" value="1"/>
</dbReference>
<comment type="caution">
    <text evidence="3">The sequence shown here is derived from an EMBL/GenBank/DDBJ whole genome shotgun (WGS) entry which is preliminary data.</text>
</comment>
<keyword evidence="1" id="KW-0597">Phosphoprotein</keyword>
<dbReference type="SMART" id="SM00448">
    <property type="entry name" value="REC"/>
    <property type="match status" value="1"/>
</dbReference>
<evidence type="ECO:0000256" key="1">
    <source>
        <dbReference type="PROSITE-ProRule" id="PRU00169"/>
    </source>
</evidence>
<reference evidence="3 4" key="1">
    <citation type="submission" date="2014-07" db="EMBL/GenBank/DDBJ databases">
        <title>Genome of Flavobacterium reichenbachii LMG 25512.</title>
        <authorList>
            <person name="Stropko S.J."/>
            <person name="Pipes S.E."/>
            <person name="Newman J.D."/>
        </authorList>
    </citation>
    <scope>NUCLEOTIDE SEQUENCE [LARGE SCALE GENOMIC DNA]</scope>
    <source>
        <strain evidence="3 4">LMG 25512</strain>
    </source>
</reference>
<organism evidence="3 4">
    <name type="scientific">Flavobacterium reichenbachii</name>
    <dbReference type="NCBI Taxonomy" id="362418"/>
    <lineage>
        <taxon>Bacteria</taxon>
        <taxon>Pseudomonadati</taxon>
        <taxon>Bacteroidota</taxon>
        <taxon>Flavobacteriia</taxon>
        <taxon>Flavobacteriales</taxon>
        <taxon>Flavobacteriaceae</taxon>
        <taxon>Flavobacterium</taxon>
    </lineage>
</organism>
<sequence>MQKNALYILLADDDEDDRLFFKDAFEEIKIQTNVDFVHDGMQLMDHLNNPDNKLPDILFLDLNMPKKTGKECLVEIKKTDRLKDIIIAIYSTSSSEEDIEDTFIQGANIYIKKPSDFNTLKKIINEVVTVNWHYHTSGLNRDNFLLRLK</sequence>
<protein>
    <submittedName>
        <fullName evidence="3">Transcriptional regulator</fullName>
    </submittedName>
</protein>
<gene>
    <name evidence="3" type="ORF">IW19_11385</name>
</gene>
<dbReference type="AlphaFoldDB" id="A0A085ZNS8"/>